<evidence type="ECO:0000256" key="1">
    <source>
        <dbReference type="ARBA" id="ARBA00004429"/>
    </source>
</evidence>
<evidence type="ECO:0000256" key="10">
    <source>
        <dbReference type="ARBA" id="ARBA00024202"/>
    </source>
</evidence>
<dbReference type="SUPFAM" id="SSF161098">
    <property type="entry name" value="MetI-like"/>
    <property type="match status" value="1"/>
</dbReference>
<keyword evidence="2 12" id="KW-0813">Transport</keyword>
<feature type="transmembrane region" description="Helical" evidence="12">
    <location>
        <begin position="41"/>
        <end position="64"/>
    </location>
</feature>
<keyword evidence="5 12" id="KW-0812">Transmembrane</keyword>
<evidence type="ECO:0000256" key="4">
    <source>
        <dbReference type="ARBA" id="ARBA00022519"/>
    </source>
</evidence>
<dbReference type="InterPro" id="IPR000515">
    <property type="entry name" value="MetI-like"/>
</dbReference>
<comment type="similarity">
    <text evidence="10">Belongs to the binding-protein-dependent transport system permease family. OppBC subfamily.</text>
</comment>
<comment type="caution">
    <text evidence="14">The sequence shown here is derived from an EMBL/GenBank/DDBJ whole genome shotgun (WGS) entry which is preliminary data.</text>
</comment>
<dbReference type="EMBL" id="JAVDPW010000016">
    <property type="protein sequence ID" value="MDR6294176.1"/>
    <property type="molecule type" value="Genomic_DNA"/>
</dbReference>
<gene>
    <name evidence="14" type="ORF">E9232_006730</name>
</gene>
<dbReference type="PANTHER" id="PTHR43386:SF2">
    <property type="entry name" value="OLIGOPEPTIDE TRANSPORT SYSTEM PERMEASE PROTEIN OPPC"/>
    <property type="match status" value="1"/>
</dbReference>
<dbReference type="InterPro" id="IPR035906">
    <property type="entry name" value="MetI-like_sf"/>
</dbReference>
<dbReference type="Proteomes" id="UP001262410">
    <property type="component" value="Unassembled WGS sequence"/>
</dbReference>
<evidence type="ECO:0000256" key="6">
    <source>
        <dbReference type="ARBA" id="ARBA00022856"/>
    </source>
</evidence>
<dbReference type="RefSeq" id="WP_309801603.1">
    <property type="nucleotide sequence ID" value="NZ_JAVDPW010000016.1"/>
</dbReference>
<evidence type="ECO:0000313" key="14">
    <source>
        <dbReference type="EMBL" id="MDR6294176.1"/>
    </source>
</evidence>
<feature type="transmembrane region" description="Helical" evidence="12">
    <location>
        <begin position="141"/>
        <end position="161"/>
    </location>
</feature>
<evidence type="ECO:0000256" key="7">
    <source>
        <dbReference type="ARBA" id="ARBA00022927"/>
    </source>
</evidence>
<feature type="transmembrane region" description="Helical" evidence="12">
    <location>
        <begin position="167"/>
        <end position="184"/>
    </location>
</feature>
<keyword evidence="8 12" id="KW-1133">Transmembrane helix</keyword>
<accession>A0ABU1JZX6</accession>
<dbReference type="Pfam" id="PF00528">
    <property type="entry name" value="BPD_transp_1"/>
    <property type="match status" value="1"/>
</dbReference>
<evidence type="ECO:0000256" key="11">
    <source>
        <dbReference type="ARBA" id="ARBA00072251"/>
    </source>
</evidence>
<proteinExistence type="inferred from homology"/>
<keyword evidence="9 12" id="KW-0472">Membrane</keyword>
<name>A0ABU1JZX6_9PROT</name>
<evidence type="ECO:0000313" key="15">
    <source>
        <dbReference type="Proteomes" id="UP001262410"/>
    </source>
</evidence>
<evidence type="ECO:0000256" key="12">
    <source>
        <dbReference type="RuleBase" id="RU363032"/>
    </source>
</evidence>
<evidence type="ECO:0000256" key="5">
    <source>
        <dbReference type="ARBA" id="ARBA00022692"/>
    </source>
</evidence>
<evidence type="ECO:0000256" key="3">
    <source>
        <dbReference type="ARBA" id="ARBA00022475"/>
    </source>
</evidence>
<dbReference type="PANTHER" id="PTHR43386">
    <property type="entry name" value="OLIGOPEPTIDE TRANSPORT SYSTEM PERMEASE PROTEIN APPC"/>
    <property type="match status" value="1"/>
</dbReference>
<evidence type="ECO:0000256" key="2">
    <source>
        <dbReference type="ARBA" id="ARBA00022448"/>
    </source>
</evidence>
<keyword evidence="4" id="KW-0997">Cell inner membrane</keyword>
<organism evidence="14 15">
    <name type="scientific">Inquilinus ginsengisoli</name>
    <dbReference type="NCBI Taxonomy" id="363840"/>
    <lineage>
        <taxon>Bacteria</taxon>
        <taxon>Pseudomonadati</taxon>
        <taxon>Pseudomonadota</taxon>
        <taxon>Alphaproteobacteria</taxon>
        <taxon>Rhodospirillales</taxon>
        <taxon>Rhodospirillaceae</taxon>
        <taxon>Inquilinus</taxon>
    </lineage>
</organism>
<reference evidence="14 15" key="1">
    <citation type="submission" date="2023-07" db="EMBL/GenBank/DDBJ databases">
        <title>Sorghum-associated microbial communities from plants grown in Nebraska, USA.</title>
        <authorList>
            <person name="Schachtman D."/>
        </authorList>
    </citation>
    <scope>NUCLEOTIDE SEQUENCE [LARGE SCALE GENOMIC DNA]</scope>
    <source>
        <strain evidence="14 15">584</strain>
    </source>
</reference>
<keyword evidence="3" id="KW-1003">Cell membrane</keyword>
<dbReference type="PROSITE" id="PS50928">
    <property type="entry name" value="ABC_TM1"/>
    <property type="match status" value="1"/>
</dbReference>
<feature type="transmembrane region" description="Helical" evidence="12">
    <location>
        <begin position="215"/>
        <end position="236"/>
    </location>
</feature>
<keyword evidence="7" id="KW-0653">Protein transport</keyword>
<evidence type="ECO:0000259" key="13">
    <source>
        <dbReference type="PROSITE" id="PS50928"/>
    </source>
</evidence>
<dbReference type="CDD" id="cd06261">
    <property type="entry name" value="TM_PBP2"/>
    <property type="match status" value="1"/>
</dbReference>
<dbReference type="Gene3D" id="1.10.3720.10">
    <property type="entry name" value="MetI-like"/>
    <property type="match status" value="1"/>
</dbReference>
<keyword evidence="6" id="KW-0571">Peptide transport</keyword>
<dbReference type="Pfam" id="PF12911">
    <property type="entry name" value="OppC_N"/>
    <property type="match status" value="1"/>
</dbReference>
<feature type="domain" description="ABC transmembrane type-1" evidence="13">
    <location>
        <begin position="102"/>
        <end position="291"/>
    </location>
</feature>
<keyword evidence="15" id="KW-1185">Reference proteome</keyword>
<feature type="transmembrane region" description="Helical" evidence="12">
    <location>
        <begin position="273"/>
        <end position="294"/>
    </location>
</feature>
<sequence>MTDLTEHEIAAANIAAIEDAAEGVSPFREALRRFRANRTAVASLAVLILIVIFCFGGPLLYSYAPDDANFEAMNAPMDLLSAFPFGTDDLGRDLLLRIMVGGQVSLIIGLVATLIAVAIGVTWGSIAGFLGGFVDQVMMRFVDVLYGIPYIFQVILISMALGRGSTAVIIAVVLSLWLTPSRIVRAQAIALRNREFIEAARAGGMTKRQIVLKHIMPNCVGVVIVYSSLLIPDVILSESLLSFLGLGVQAPETSWGVLISEGQAKIETDPHMLILPGLALALTLFCMNFVADGLRDAFDPNER</sequence>
<evidence type="ECO:0000256" key="8">
    <source>
        <dbReference type="ARBA" id="ARBA00022989"/>
    </source>
</evidence>
<comment type="subcellular location">
    <subcellularLocation>
        <location evidence="1">Cell inner membrane</location>
        <topology evidence="1">Multi-pass membrane protein</topology>
    </subcellularLocation>
    <subcellularLocation>
        <location evidence="12">Cell membrane</location>
        <topology evidence="12">Multi-pass membrane protein</topology>
    </subcellularLocation>
</comment>
<dbReference type="InterPro" id="IPR025966">
    <property type="entry name" value="OppC_N"/>
</dbReference>
<evidence type="ECO:0000256" key="9">
    <source>
        <dbReference type="ARBA" id="ARBA00023136"/>
    </source>
</evidence>
<dbReference type="InterPro" id="IPR050366">
    <property type="entry name" value="BP-dependent_transpt_permease"/>
</dbReference>
<protein>
    <recommendedName>
        <fullName evidence="11">Oligopeptide transport system permease protein OppC</fullName>
    </recommendedName>
</protein>
<feature type="transmembrane region" description="Helical" evidence="12">
    <location>
        <begin position="104"/>
        <end position="134"/>
    </location>
</feature>